<proteinExistence type="predicted"/>
<evidence type="ECO:0000313" key="2">
    <source>
        <dbReference type="EMBL" id="TNN45678.1"/>
    </source>
</evidence>
<keyword evidence="3" id="KW-1185">Reference proteome</keyword>
<sequence length="181" mass="18975">MGKDKKGKDESNEAAAAASGYTSVYDLEYAPAPPSLCFCSRPKPEELLSSRESLDPPILEDAPPGVPPAAPEEDDDAAAAAAVAAAAAAALWAAEEEEPGMVRVLWGRVELLEAADAPPPPPPKPPAAPPEQARLDRPAWPMVSACCLAGSIVTWRPWVWYARCARPRIEASRGGTTGHGS</sequence>
<feature type="compositionally biased region" description="Basic and acidic residues" evidence="1">
    <location>
        <begin position="42"/>
        <end position="54"/>
    </location>
</feature>
<dbReference type="Proteomes" id="UP000314294">
    <property type="component" value="Unassembled WGS sequence"/>
</dbReference>
<dbReference type="AlphaFoldDB" id="A0A4Z2FWM1"/>
<gene>
    <name evidence="2" type="ORF">EYF80_044107</name>
</gene>
<evidence type="ECO:0000313" key="3">
    <source>
        <dbReference type="Proteomes" id="UP000314294"/>
    </source>
</evidence>
<feature type="region of interest" description="Disordered" evidence="1">
    <location>
        <begin position="114"/>
        <end position="135"/>
    </location>
</feature>
<reference evidence="2 3" key="1">
    <citation type="submission" date="2019-03" db="EMBL/GenBank/DDBJ databases">
        <title>First draft genome of Liparis tanakae, snailfish: a comprehensive survey of snailfish specific genes.</title>
        <authorList>
            <person name="Kim W."/>
            <person name="Song I."/>
            <person name="Jeong J.-H."/>
            <person name="Kim D."/>
            <person name="Kim S."/>
            <person name="Ryu S."/>
            <person name="Song J.Y."/>
            <person name="Lee S.K."/>
        </authorList>
    </citation>
    <scope>NUCLEOTIDE SEQUENCE [LARGE SCALE GENOMIC DNA]</scope>
    <source>
        <tissue evidence="2">Muscle</tissue>
    </source>
</reference>
<name>A0A4Z2FWM1_9TELE</name>
<feature type="region of interest" description="Disordered" evidence="1">
    <location>
        <begin position="40"/>
        <end position="81"/>
    </location>
</feature>
<feature type="compositionally biased region" description="Pro residues" evidence="1">
    <location>
        <begin position="117"/>
        <end position="129"/>
    </location>
</feature>
<accession>A0A4Z2FWM1</accession>
<dbReference type="EMBL" id="SRLO01000830">
    <property type="protein sequence ID" value="TNN45678.1"/>
    <property type="molecule type" value="Genomic_DNA"/>
</dbReference>
<comment type="caution">
    <text evidence="2">The sequence shown here is derived from an EMBL/GenBank/DDBJ whole genome shotgun (WGS) entry which is preliminary data.</text>
</comment>
<evidence type="ECO:0000256" key="1">
    <source>
        <dbReference type="SAM" id="MobiDB-lite"/>
    </source>
</evidence>
<organism evidence="2 3">
    <name type="scientific">Liparis tanakae</name>
    <name type="common">Tanaka's snailfish</name>
    <dbReference type="NCBI Taxonomy" id="230148"/>
    <lineage>
        <taxon>Eukaryota</taxon>
        <taxon>Metazoa</taxon>
        <taxon>Chordata</taxon>
        <taxon>Craniata</taxon>
        <taxon>Vertebrata</taxon>
        <taxon>Euteleostomi</taxon>
        <taxon>Actinopterygii</taxon>
        <taxon>Neopterygii</taxon>
        <taxon>Teleostei</taxon>
        <taxon>Neoteleostei</taxon>
        <taxon>Acanthomorphata</taxon>
        <taxon>Eupercaria</taxon>
        <taxon>Perciformes</taxon>
        <taxon>Cottioidei</taxon>
        <taxon>Cottales</taxon>
        <taxon>Liparidae</taxon>
        <taxon>Liparis</taxon>
    </lineage>
</organism>
<protein>
    <submittedName>
        <fullName evidence="2">Uncharacterized protein</fullName>
    </submittedName>
</protein>